<dbReference type="InterPro" id="IPR040758">
    <property type="entry name" value="PrmC_N"/>
</dbReference>
<comment type="similarity">
    <text evidence="5">Belongs to the protein N5-glutamine methyltransferase family. PrmC subfamily.</text>
</comment>
<reference evidence="8 9" key="1">
    <citation type="submission" date="2024-08" db="EMBL/GenBank/DDBJ databases">
        <authorList>
            <person name="Ishaq N."/>
        </authorList>
    </citation>
    <scope>NUCLEOTIDE SEQUENCE [LARGE SCALE GENOMIC DNA]</scope>
    <source>
        <strain evidence="8 9">DSM 18651</strain>
    </source>
</reference>
<evidence type="ECO:0000313" key="9">
    <source>
        <dbReference type="Proteomes" id="UP001569428"/>
    </source>
</evidence>
<dbReference type="InterPro" id="IPR019874">
    <property type="entry name" value="RF_methyltr_PrmC"/>
</dbReference>
<dbReference type="Gene3D" id="3.40.50.150">
    <property type="entry name" value="Vaccinia Virus protein VP39"/>
    <property type="match status" value="1"/>
</dbReference>
<dbReference type="PROSITE" id="PS00092">
    <property type="entry name" value="N6_MTASE"/>
    <property type="match status" value="1"/>
</dbReference>
<dbReference type="InterPro" id="IPR002052">
    <property type="entry name" value="DNA_methylase_N6_adenine_CS"/>
</dbReference>
<evidence type="ECO:0000256" key="4">
    <source>
        <dbReference type="ARBA" id="ARBA00048391"/>
    </source>
</evidence>
<proteinExistence type="inferred from homology"/>
<dbReference type="Gene3D" id="1.10.8.10">
    <property type="entry name" value="DNA helicase RuvA subunit, C-terminal domain"/>
    <property type="match status" value="1"/>
</dbReference>
<name>A0ABV4P071_9GAMM</name>
<sequence length="275" mass="30596">MTSVKVNVARSIELVGSESARLDVEVLLAHILGRERTWLYTWPEYELSVAEQSEFDALLERRKNGEPVAHLTGEREFWSLTLKVDPSTLIPRPDTELLVEVALTLCPQEGLHALDLGTGTGAIAFALASEKPSWHIVAAEKSKKALALAEENRKRLGFTNVQVLESDWFAQLPPQRFSLIVSNPPYIDAADPHLSEGDVRFEPHTALVADRGGLADIEQIAVQAGEYLEDSGWLLVEHGWQQAESVRGIFTAAGYRAVESRRDYSGWERLTLGRK</sequence>
<dbReference type="HAMAP" id="MF_02126">
    <property type="entry name" value="RF_methyltr_PrmC"/>
    <property type="match status" value="1"/>
</dbReference>
<dbReference type="NCBIfam" id="TIGR03534">
    <property type="entry name" value="RF_mod_PrmC"/>
    <property type="match status" value="1"/>
</dbReference>
<evidence type="ECO:0000259" key="7">
    <source>
        <dbReference type="Pfam" id="PF17827"/>
    </source>
</evidence>
<dbReference type="PANTHER" id="PTHR18895:SF74">
    <property type="entry name" value="MTRF1L RELEASE FACTOR GLUTAMINE METHYLTRANSFERASE"/>
    <property type="match status" value="1"/>
</dbReference>
<organism evidence="8 9">
    <name type="scientific">Microbulbifer epialgicus</name>
    <dbReference type="NCBI Taxonomy" id="393907"/>
    <lineage>
        <taxon>Bacteria</taxon>
        <taxon>Pseudomonadati</taxon>
        <taxon>Pseudomonadota</taxon>
        <taxon>Gammaproteobacteria</taxon>
        <taxon>Cellvibrionales</taxon>
        <taxon>Microbulbiferaceae</taxon>
        <taxon>Microbulbifer</taxon>
    </lineage>
</organism>
<keyword evidence="9" id="KW-1185">Reference proteome</keyword>
<evidence type="ECO:0000313" key="8">
    <source>
        <dbReference type="EMBL" id="MFA0811335.1"/>
    </source>
</evidence>
<gene>
    <name evidence="5 8" type="primary">prmC</name>
    <name evidence="8" type="ORF">ACCI49_10440</name>
</gene>
<comment type="catalytic activity">
    <reaction evidence="4 5">
        <text>L-glutaminyl-[peptide chain release factor] + S-adenosyl-L-methionine = N(5)-methyl-L-glutaminyl-[peptide chain release factor] + S-adenosyl-L-homocysteine + H(+)</text>
        <dbReference type="Rhea" id="RHEA:42896"/>
        <dbReference type="Rhea" id="RHEA-COMP:10271"/>
        <dbReference type="Rhea" id="RHEA-COMP:10272"/>
        <dbReference type="ChEBI" id="CHEBI:15378"/>
        <dbReference type="ChEBI" id="CHEBI:30011"/>
        <dbReference type="ChEBI" id="CHEBI:57856"/>
        <dbReference type="ChEBI" id="CHEBI:59789"/>
        <dbReference type="ChEBI" id="CHEBI:61891"/>
        <dbReference type="EC" id="2.1.1.297"/>
    </reaction>
</comment>
<evidence type="ECO:0000259" key="6">
    <source>
        <dbReference type="Pfam" id="PF05175"/>
    </source>
</evidence>
<keyword evidence="3 5" id="KW-0949">S-adenosyl-L-methionine</keyword>
<feature type="binding site" evidence="5">
    <location>
        <position position="140"/>
    </location>
    <ligand>
        <name>S-adenosyl-L-methionine</name>
        <dbReference type="ChEBI" id="CHEBI:59789"/>
    </ligand>
</feature>
<feature type="binding site" evidence="5">
    <location>
        <begin position="117"/>
        <end position="121"/>
    </location>
    <ligand>
        <name>S-adenosyl-L-methionine</name>
        <dbReference type="ChEBI" id="CHEBI:59789"/>
    </ligand>
</feature>
<dbReference type="RefSeq" id="WP_371838902.1">
    <property type="nucleotide sequence ID" value="NZ_JBGMEK010000019.1"/>
</dbReference>
<dbReference type="Pfam" id="PF05175">
    <property type="entry name" value="MTS"/>
    <property type="match status" value="1"/>
</dbReference>
<dbReference type="InterPro" id="IPR004556">
    <property type="entry name" value="HemK-like"/>
</dbReference>
<accession>A0ABV4P071</accession>
<comment type="function">
    <text evidence="5">Methylates the class 1 translation termination release factors RF1/PrfA and RF2/PrfB on the glutamine residue of the universally conserved GGQ motif.</text>
</comment>
<dbReference type="EMBL" id="JBGMEK010000019">
    <property type="protein sequence ID" value="MFA0811335.1"/>
    <property type="molecule type" value="Genomic_DNA"/>
</dbReference>
<protein>
    <recommendedName>
        <fullName evidence="5">Release factor glutamine methyltransferase</fullName>
        <shortName evidence="5">RF MTase</shortName>
        <ecNumber evidence="5">2.1.1.297</ecNumber>
    </recommendedName>
    <alternativeName>
        <fullName evidence="5">N5-glutamine methyltransferase PrmC</fullName>
    </alternativeName>
    <alternativeName>
        <fullName evidence="5">Protein-(glutamine-N5) MTase PrmC</fullName>
    </alternativeName>
    <alternativeName>
        <fullName evidence="5">Protein-glutamine N-methyltransferase PrmC</fullName>
    </alternativeName>
</protein>
<feature type="binding site" evidence="5">
    <location>
        <begin position="183"/>
        <end position="186"/>
    </location>
    <ligand>
        <name>substrate</name>
    </ligand>
</feature>
<dbReference type="Proteomes" id="UP001569428">
    <property type="component" value="Unassembled WGS sequence"/>
</dbReference>
<dbReference type="Pfam" id="PF17827">
    <property type="entry name" value="PrmC_N"/>
    <property type="match status" value="1"/>
</dbReference>
<feature type="binding site" evidence="5">
    <location>
        <position position="168"/>
    </location>
    <ligand>
        <name>S-adenosyl-L-methionine</name>
        <dbReference type="ChEBI" id="CHEBI:59789"/>
    </ligand>
</feature>
<comment type="caution">
    <text evidence="8">The sequence shown here is derived from an EMBL/GenBank/DDBJ whole genome shotgun (WGS) entry which is preliminary data.</text>
</comment>
<feature type="domain" description="Methyltransferase small" evidence="6">
    <location>
        <begin position="96"/>
        <end position="189"/>
    </location>
</feature>
<keyword evidence="1 5" id="KW-0489">Methyltransferase</keyword>
<dbReference type="PANTHER" id="PTHR18895">
    <property type="entry name" value="HEMK METHYLTRANSFERASE"/>
    <property type="match status" value="1"/>
</dbReference>
<evidence type="ECO:0000256" key="5">
    <source>
        <dbReference type="HAMAP-Rule" id="MF_02126"/>
    </source>
</evidence>
<dbReference type="SUPFAM" id="SSF53335">
    <property type="entry name" value="S-adenosyl-L-methionine-dependent methyltransferases"/>
    <property type="match status" value="1"/>
</dbReference>
<dbReference type="InterPro" id="IPR007848">
    <property type="entry name" value="Small_mtfrase_dom"/>
</dbReference>
<evidence type="ECO:0000256" key="2">
    <source>
        <dbReference type="ARBA" id="ARBA00022679"/>
    </source>
</evidence>
<evidence type="ECO:0000256" key="3">
    <source>
        <dbReference type="ARBA" id="ARBA00022691"/>
    </source>
</evidence>
<dbReference type="NCBIfam" id="TIGR00536">
    <property type="entry name" value="hemK_fam"/>
    <property type="match status" value="1"/>
</dbReference>
<dbReference type="GO" id="GO:0102559">
    <property type="term" value="F:peptide chain release factor N(5)-glutamine methyltransferase activity"/>
    <property type="evidence" value="ECO:0007669"/>
    <property type="project" value="UniProtKB-EC"/>
</dbReference>
<keyword evidence="2 5" id="KW-0808">Transferase</keyword>
<dbReference type="CDD" id="cd02440">
    <property type="entry name" value="AdoMet_MTases"/>
    <property type="match status" value="1"/>
</dbReference>
<evidence type="ECO:0000256" key="1">
    <source>
        <dbReference type="ARBA" id="ARBA00022603"/>
    </source>
</evidence>
<dbReference type="InterPro" id="IPR050320">
    <property type="entry name" value="N5-glutamine_MTase"/>
</dbReference>
<dbReference type="EC" id="2.1.1.297" evidence="5"/>
<feature type="binding site" evidence="5">
    <location>
        <position position="183"/>
    </location>
    <ligand>
        <name>S-adenosyl-L-methionine</name>
        <dbReference type="ChEBI" id="CHEBI:59789"/>
    </ligand>
</feature>
<dbReference type="GO" id="GO:0032259">
    <property type="term" value="P:methylation"/>
    <property type="evidence" value="ECO:0007669"/>
    <property type="project" value="UniProtKB-KW"/>
</dbReference>
<dbReference type="InterPro" id="IPR029063">
    <property type="entry name" value="SAM-dependent_MTases_sf"/>
</dbReference>
<feature type="domain" description="Release factor glutamine methyltransferase N-terminal" evidence="7">
    <location>
        <begin position="15"/>
        <end position="73"/>
    </location>
</feature>